<protein>
    <submittedName>
        <fullName evidence="5">Phosphatidylethanolamine-binding protein</fullName>
    </submittedName>
</protein>
<reference evidence="3 4" key="2">
    <citation type="submission" date="2018-11" db="EMBL/GenBank/DDBJ databases">
        <authorList>
            <consortium name="Pathogen Informatics"/>
        </authorList>
    </citation>
    <scope>NUCLEOTIDE SEQUENCE [LARGE SCALE GENOMIC DNA]</scope>
</reference>
<dbReference type="AlphaFoldDB" id="A0A183IZL1"/>
<accession>A0A183IZL1</accession>
<dbReference type="InterPro" id="IPR008914">
    <property type="entry name" value="PEBP"/>
</dbReference>
<dbReference type="PANTHER" id="PTHR11362">
    <property type="entry name" value="PHOSPHATIDYLETHANOLAMINE-BINDING PROTEIN"/>
    <property type="match status" value="1"/>
</dbReference>
<dbReference type="OrthoDB" id="2506647at2759"/>
<dbReference type="EMBL" id="UZAM01012262">
    <property type="protein sequence ID" value="VDP20919.1"/>
    <property type="molecule type" value="Genomic_DNA"/>
</dbReference>
<evidence type="ECO:0000256" key="1">
    <source>
        <dbReference type="ARBA" id="ARBA00007091"/>
    </source>
</evidence>
<evidence type="ECO:0000313" key="5">
    <source>
        <dbReference type="WBParaSite" id="SBAD_0000938501-mRNA-1"/>
    </source>
</evidence>
<keyword evidence="2" id="KW-0732">Signal</keyword>
<dbReference type="PANTHER" id="PTHR11362:SF147">
    <property type="entry name" value="PHOSPHATIDYLETHANOLAMINE BINDING PROTEIN"/>
    <property type="match status" value="1"/>
</dbReference>
<sequence length="206" mass="22949">MASSLYVVCLLTLQLHFLRSWATGAMTTSEKFTENGVVPDVVSTSPANLLEVKYAGDLVVDLGNTLKPSQVKNEPVHIKWPTESGALYTVIFTDPDAPSRKNPTFREWRHWLIVNVPSSGDISQGEVLTPYMGSMPPAGTGLHRYVFLVYKQPGKIHDDKYGRRSDRAKWSAAKFAAEHNLGSPVAGNFFQVIFTEYLMKVYQPSI</sequence>
<proteinExistence type="inferred from homology"/>
<evidence type="ECO:0000313" key="4">
    <source>
        <dbReference type="Proteomes" id="UP000270296"/>
    </source>
</evidence>
<dbReference type="InterPro" id="IPR035810">
    <property type="entry name" value="PEBP_euk"/>
</dbReference>
<dbReference type="CDD" id="cd00866">
    <property type="entry name" value="PEBP_euk"/>
    <property type="match status" value="1"/>
</dbReference>
<reference evidence="5" key="1">
    <citation type="submission" date="2016-06" db="UniProtKB">
        <authorList>
            <consortium name="WormBaseParasite"/>
        </authorList>
    </citation>
    <scope>IDENTIFICATION</scope>
</reference>
<dbReference type="SUPFAM" id="SSF49777">
    <property type="entry name" value="PEBP-like"/>
    <property type="match status" value="1"/>
</dbReference>
<keyword evidence="4" id="KW-1185">Reference proteome</keyword>
<feature type="signal peptide" evidence="2">
    <location>
        <begin position="1"/>
        <end position="20"/>
    </location>
</feature>
<name>A0A183IZL1_9BILA</name>
<dbReference type="Gene3D" id="3.90.280.10">
    <property type="entry name" value="PEBP-like"/>
    <property type="match status" value="1"/>
</dbReference>
<evidence type="ECO:0000313" key="3">
    <source>
        <dbReference type="EMBL" id="VDP20919.1"/>
    </source>
</evidence>
<dbReference type="PROSITE" id="PS01220">
    <property type="entry name" value="PBP"/>
    <property type="match status" value="1"/>
</dbReference>
<gene>
    <name evidence="3" type="ORF">SBAD_LOCUS9059</name>
</gene>
<dbReference type="Proteomes" id="UP000270296">
    <property type="component" value="Unassembled WGS sequence"/>
</dbReference>
<feature type="chain" id="PRO_5043140358" evidence="2">
    <location>
        <begin position="21"/>
        <end position="206"/>
    </location>
</feature>
<dbReference type="Pfam" id="PF01161">
    <property type="entry name" value="PBP"/>
    <property type="match status" value="1"/>
</dbReference>
<evidence type="ECO:0000256" key="2">
    <source>
        <dbReference type="SAM" id="SignalP"/>
    </source>
</evidence>
<dbReference type="InterPro" id="IPR001858">
    <property type="entry name" value="Phosphatidylethanolamine-bd_CS"/>
</dbReference>
<dbReference type="InterPro" id="IPR036610">
    <property type="entry name" value="PEBP-like_sf"/>
</dbReference>
<organism evidence="5">
    <name type="scientific">Soboliphyme baturini</name>
    <dbReference type="NCBI Taxonomy" id="241478"/>
    <lineage>
        <taxon>Eukaryota</taxon>
        <taxon>Metazoa</taxon>
        <taxon>Ecdysozoa</taxon>
        <taxon>Nematoda</taxon>
        <taxon>Enoplea</taxon>
        <taxon>Dorylaimia</taxon>
        <taxon>Dioctophymatida</taxon>
        <taxon>Dioctophymatoidea</taxon>
        <taxon>Soboliphymatidae</taxon>
        <taxon>Soboliphyme</taxon>
    </lineage>
</organism>
<comment type="similarity">
    <text evidence="1">Belongs to the phosphatidylethanolamine-binding protein family.</text>
</comment>
<dbReference type="WBParaSite" id="SBAD_0000938501-mRNA-1">
    <property type="protein sequence ID" value="SBAD_0000938501-mRNA-1"/>
    <property type="gene ID" value="SBAD_0000938501"/>
</dbReference>